<dbReference type="Pfam" id="PF04116">
    <property type="entry name" value="FA_hydroxylase"/>
    <property type="match status" value="1"/>
</dbReference>
<feature type="domain" description="Fatty acid hydroxylase" evidence="2">
    <location>
        <begin position="329"/>
        <end position="462"/>
    </location>
</feature>
<comment type="caution">
    <text evidence="3">The sequence shown here is derived from an EMBL/GenBank/DDBJ whole genome shotgun (WGS) entry which is preliminary data.</text>
</comment>
<evidence type="ECO:0000313" key="5">
    <source>
        <dbReference type="Proteomes" id="UP000663854"/>
    </source>
</evidence>
<dbReference type="GO" id="GO:0000175">
    <property type="term" value="F:3'-5'-RNA exonuclease activity"/>
    <property type="evidence" value="ECO:0007669"/>
    <property type="project" value="TreeGrafter"/>
</dbReference>
<dbReference type="InterPro" id="IPR036691">
    <property type="entry name" value="Endo/exonu/phosph_ase_sf"/>
</dbReference>
<dbReference type="InterPro" id="IPR050410">
    <property type="entry name" value="CCR4/nocturin_mRNA_transcr"/>
</dbReference>
<evidence type="ECO:0000313" key="4">
    <source>
        <dbReference type="EMBL" id="CAF0933859.1"/>
    </source>
</evidence>
<feature type="domain" description="Endonuclease/exonuclease/phosphatase" evidence="1">
    <location>
        <begin position="42"/>
        <end position="322"/>
    </location>
</feature>
<evidence type="ECO:0000259" key="1">
    <source>
        <dbReference type="Pfam" id="PF03372"/>
    </source>
</evidence>
<organism evidence="3 5">
    <name type="scientific">Rotaria sordida</name>
    <dbReference type="NCBI Taxonomy" id="392033"/>
    <lineage>
        <taxon>Eukaryota</taxon>
        <taxon>Metazoa</taxon>
        <taxon>Spiralia</taxon>
        <taxon>Gnathifera</taxon>
        <taxon>Rotifera</taxon>
        <taxon>Eurotatoria</taxon>
        <taxon>Bdelloidea</taxon>
        <taxon>Philodinida</taxon>
        <taxon>Philodinidae</taxon>
        <taxon>Rotaria</taxon>
    </lineage>
</organism>
<dbReference type="SUPFAM" id="SSF56219">
    <property type="entry name" value="DNase I-like"/>
    <property type="match status" value="1"/>
</dbReference>
<dbReference type="InterPro" id="IPR005135">
    <property type="entry name" value="Endo/exonuclease/phosphatase"/>
</dbReference>
<dbReference type="EMBL" id="CAJNOL010000208">
    <property type="protein sequence ID" value="CAF0933859.1"/>
    <property type="molecule type" value="Genomic_DNA"/>
</dbReference>
<evidence type="ECO:0000313" key="6">
    <source>
        <dbReference type="Proteomes" id="UP000663870"/>
    </source>
</evidence>
<protein>
    <submittedName>
        <fullName evidence="3">Uncharacterized protein</fullName>
    </submittedName>
</protein>
<reference evidence="3" key="1">
    <citation type="submission" date="2021-02" db="EMBL/GenBank/DDBJ databases">
        <authorList>
            <person name="Nowell W R."/>
        </authorList>
    </citation>
    <scope>NUCLEOTIDE SEQUENCE</scope>
</reference>
<sequence>MTVRIVSYNILVPIYANQPDHYLKCRPEFLQIDHRWNLIQSHLEQEIVHHENTIICLQELSLTLLPKIELFFRRLNYTFFHNLYGKRYNDYMGVGMAIPLSMQLNSISFIKIGDHIRSISKPREEKANMFTWGWNLYQFAMSKFIELASDPWETAMAKANTLICIEVVIDNKPIHIGTYHMPCLYKKPDVMAIHCSVLKDLMFQLAAGQDFILAGDFNIKPLDICYQVLTEKDYNGCNLPESSTYEISYRPNTEQVLKSAYREKNGAEPVYTDFSDTPSSPNFCATLDYIFFNGHLTVEKVLELPDHPSSESYPDETHPSDHLMIAATFQLSEDFLFFWTHYLFHTRWLYKHIHKKHHIFKQPTGVVFVIANPWESLLQNQLAVWIVPIFFKEKHLFTICLWVFIRVYQTINAHSGYDLPYISAQYYFPWLMSGTLQHDYHHQHAKMNYGSFLTLWDRFMNTHQLQKDD</sequence>
<evidence type="ECO:0000313" key="3">
    <source>
        <dbReference type="EMBL" id="CAF0923277.1"/>
    </source>
</evidence>
<dbReference type="Proteomes" id="UP000663854">
    <property type="component" value="Unassembled WGS sequence"/>
</dbReference>
<proteinExistence type="predicted"/>
<evidence type="ECO:0000259" key="2">
    <source>
        <dbReference type="Pfam" id="PF04116"/>
    </source>
</evidence>
<dbReference type="GO" id="GO:0016491">
    <property type="term" value="F:oxidoreductase activity"/>
    <property type="evidence" value="ECO:0007669"/>
    <property type="project" value="InterPro"/>
</dbReference>
<dbReference type="GO" id="GO:0005506">
    <property type="term" value="F:iron ion binding"/>
    <property type="evidence" value="ECO:0007669"/>
    <property type="project" value="InterPro"/>
</dbReference>
<dbReference type="PANTHER" id="PTHR12121:SF101">
    <property type="entry name" value="ENDONUCLEASE_EXONUCLEASE_PHOSPHATASE DOMAIN-CONTAINING PROTEIN"/>
    <property type="match status" value="1"/>
</dbReference>
<dbReference type="Pfam" id="PF03372">
    <property type="entry name" value="Exo_endo_phos"/>
    <property type="match status" value="1"/>
</dbReference>
<dbReference type="PANTHER" id="PTHR12121">
    <property type="entry name" value="CARBON CATABOLITE REPRESSOR PROTEIN 4"/>
    <property type="match status" value="1"/>
</dbReference>
<dbReference type="Proteomes" id="UP000663870">
    <property type="component" value="Unassembled WGS sequence"/>
</dbReference>
<keyword evidence="6" id="KW-1185">Reference proteome</keyword>
<name>A0A814B3T0_9BILA</name>
<accession>A0A814B3T0</accession>
<dbReference type="AlphaFoldDB" id="A0A814B3T0"/>
<gene>
    <name evidence="4" type="ORF">JXQ802_LOCUS10785</name>
    <name evidence="3" type="ORF">PYM288_LOCUS10644</name>
</gene>
<dbReference type="EMBL" id="CAJNOH010000169">
    <property type="protein sequence ID" value="CAF0923277.1"/>
    <property type="molecule type" value="Genomic_DNA"/>
</dbReference>
<dbReference type="Gene3D" id="3.60.10.10">
    <property type="entry name" value="Endonuclease/exonuclease/phosphatase"/>
    <property type="match status" value="1"/>
</dbReference>
<dbReference type="InterPro" id="IPR006694">
    <property type="entry name" value="Fatty_acid_hydroxylase"/>
</dbReference>
<dbReference type="GO" id="GO:0008610">
    <property type="term" value="P:lipid biosynthetic process"/>
    <property type="evidence" value="ECO:0007669"/>
    <property type="project" value="InterPro"/>
</dbReference>